<feature type="region of interest" description="Disordered" evidence="1">
    <location>
        <begin position="738"/>
        <end position="765"/>
    </location>
</feature>
<protein>
    <submittedName>
        <fullName evidence="2">Uncharacterized protein</fullName>
    </submittedName>
</protein>
<name>A0ABQ0L7T9_MYCCL</name>
<keyword evidence="3" id="KW-1185">Reference proteome</keyword>
<reference evidence="2" key="1">
    <citation type="submission" date="2014-09" db="EMBL/GenBank/DDBJ databases">
        <title>Genome sequence of the luminous mushroom Mycena chlorophos for searching fungal bioluminescence genes.</title>
        <authorList>
            <person name="Tanaka Y."/>
            <person name="Kasuga D."/>
            <person name="Oba Y."/>
            <person name="Hase S."/>
            <person name="Sato K."/>
            <person name="Oba Y."/>
            <person name="Sakakibara Y."/>
        </authorList>
    </citation>
    <scope>NUCLEOTIDE SEQUENCE</scope>
</reference>
<evidence type="ECO:0000313" key="2">
    <source>
        <dbReference type="EMBL" id="GAT47200.1"/>
    </source>
</evidence>
<evidence type="ECO:0000313" key="3">
    <source>
        <dbReference type="Proteomes" id="UP000815677"/>
    </source>
</evidence>
<dbReference type="Proteomes" id="UP000815677">
    <property type="component" value="Unassembled WGS sequence"/>
</dbReference>
<gene>
    <name evidence="2" type="ORF">MCHLO_04672</name>
</gene>
<dbReference type="EMBL" id="DF843201">
    <property type="protein sequence ID" value="GAT47200.1"/>
    <property type="molecule type" value="Genomic_DNA"/>
</dbReference>
<evidence type="ECO:0000256" key="1">
    <source>
        <dbReference type="SAM" id="MobiDB-lite"/>
    </source>
</evidence>
<proteinExistence type="predicted"/>
<organism evidence="2 3">
    <name type="scientific">Mycena chlorophos</name>
    <name type="common">Agaric fungus</name>
    <name type="synonym">Agaricus chlorophos</name>
    <dbReference type="NCBI Taxonomy" id="658473"/>
    <lineage>
        <taxon>Eukaryota</taxon>
        <taxon>Fungi</taxon>
        <taxon>Dikarya</taxon>
        <taxon>Basidiomycota</taxon>
        <taxon>Agaricomycotina</taxon>
        <taxon>Agaricomycetes</taxon>
        <taxon>Agaricomycetidae</taxon>
        <taxon>Agaricales</taxon>
        <taxon>Marasmiineae</taxon>
        <taxon>Mycenaceae</taxon>
        <taxon>Mycena</taxon>
    </lineage>
</organism>
<accession>A0ABQ0L7T9</accession>
<sequence>MVFVVVVGKAIAMLLWALLFVLAVLVRQARRGIVAAYRMGCRAAANVDFRAAARFVAQSLFESFMDSELAVAVGFLRGLWVNRARAAQWLGRAAEQVVREGRRDAPAMGVRDEIAVTRPNLDGVQIAPIEQVPIGPAARQEELVQRDEHLEDLEVLQDSPPSPLNEELEQPREVGETAAFVEGLLELDGEVAGGASAYAGQPVEEVIKGVADDGNVNPVFHDIGPLLEGIQSFVQPYMELEQDDELEAHLPPMEDVDEDEVAETAIADDEPQNVGSEEDGVVLQPEAVVPENGIGAELLMGVVAVPDDVTTERGQERPLVVPSTSDIFNGGSTAPDTWLRLPSPVTPSSRRSLTAAQRQVIAAAACSPIHALVADRLDKKRSPELHDHRSSEARNLILGRALAELDGNNVHRRAVSAGSLSTSIPRPIAQPPSLRRLERQRTASATGVPSGLVRDAGTGLGAGCVAGGDVRGTRAGDENAASEPASTGISMGNFTQAATLFALPTSDSRLSVGDLGSPARDPLPVSDVNADLRIAVRGPARPNLGAQAVVVDVGSFSAYLDRSGHVLGVLSPRRRVFPRDAEALGRGEADGNGRDQEALVVCEQGRDEEGLSGMDEDEDELSPMLEQVVDTPVDGAVQKRRLVVTEQEELVGKEAEKVFVLVGERAGDVEEEQPELQEDANAARLQRLELLHPCYRRQSLRRHLSHIQYDVKCVNPAKEISSSSSSGAGAKKILTQSHVADRKAKRHSYPLSSTGVGVQTSTAGARRGQRRIAAELASSDVAATRHNVLRLRVERNKIHDEGLWKRSASPRALESSVTSAPVSLANYRMAQGKGLQQTDQFSIHLSYPAFWWIRERGGRSNLSLCPGQLGPREEAHRRLGDKERRNESGCWLARVGRLWRMMGVVLVGCTGLGWDD</sequence>
<feature type="compositionally biased region" description="Polar residues" evidence="1">
    <location>
        <begin position="750"/>
        <end position="762"/>
    </location>
</feature>